<reference evidence="3 4" key="1">
    <citation type="journal article" date="2009" name="Genome Biol.">
        <title>Comparative genome and phenotypic analysis of Clostridium difficile 027 strains provides insight into the evolution of a hypervirulent bacterium.</title>
        <authorList>
            <person name="Stabler R.A."/>
            <person name="He M."/>
            <person name="Dawson L."/>
            <person name="Martin M."/>
            <person name="Valiente E."/>
            <person name="Corton C."/>
            <person name="Lawley T.D."/>
            <person name="Sebaihia M."/>
            <person name="Quail M.A."/>
            <person name="Rose G."/>
            <person name="Gerding D.N."/>
            <person name="Gibert M."/>
            <person name="Popoff M.R."/>
            <person name="Parkhill J."/>
            <person name="Dougan G."/>
            <person name="Wren B.W."/>
        </authorList>
    </citation>
    <scope>NUCLEOTIDE SEQUENCE [LARGE SCALE GENOMIC DNA]</scope>
    <source>
        <strain evidence="3 4">CD196</strain>
    </source>
</reference>
<dbReference type="RefSeq" id="WP_009888142.1">
    <property type="nucleotide sequence ID" value="NC_013315.1"/>
</dbReference>
<dbReference type="Pfam" id="PF01381">
    <property type="entry name" value="HTH_3"/>
    <property type="match status" value="1"/>
</dbReference>
<dbReference type="InterPro" id="IPR010982">
    <property type="entry name" value="Lambda_DNA-bd_dom_sf"/>
</dbReference>
<dbReference type="PROSITE" id="PS50943">
    <property type="entry name" value="HTH_CROC1"/>
    <property type="match status" value="1"/>
</dbReference>
<name>A0A0H3N845_CLODC</name>
<dbReference type="AlphaFoldDB" id="A0A0H3N845"/>
<dbReference type="KEGG" id="cdc:CD196_0308"/>
<dbReference type="Proteomes" id="UP000002068">
    <property type="component" value="Chromosome"/>
</dbReference>
<sequence>MNELNIAKTLILKRKEKGITQDELANYIGVSKASVSKWETGQSYPDITFLPQLATYFNITVDELICYEPQMMKEDINKLYNKLCKDFTVKPFDEVMDEIREIIKKYYSCFPLIFRMGLLIVNHYDIVDEKKRELLISEALEIFIRIQETCNDIDICRQAKSMEATCYILLNQPIQVIDLLQNSNFPMINESILLAQGQMMNGQMDEARETFQLGAYQNLISLVQNLVGILQNADKLQMKEIERRILAISDIFELDTLSPAIMLSSYLTQTQINLIHGDNEGAIKSLRKYVDLATRDIYPIIIHGDDFFNKLDRWISEIGTGITRDDTIVKAGIVAAIKNNPMFSLLSENKEYKFLIEKLSLLEE</sequence>
<organism evidence="3 4">
    <name type="scientific">Clostridioides difficile (strain CD196)</name>
    <name type="common">Peptoclostridium difficile</name>
    <dbReference type="NCBI Taxonomy" id="645462"/>
    <lineage>
        <taxon>Bacteria</taxon>
        <taxon>Bacillati</taxon>
        <taxon>Bacillota</taxon>
        <taxon>Clostridia</taxon>
        <taxon>Peptostreptococcales</taxon>
        <taxon>Peptostreptococcaceae</taxon>
        <taxon>Clostridioides</taxon>
    </lineage>
</organism>
<evidence type="ECO:0000256" key="1">
    <source>
        <dbReference type="ARBA" id="ARBA00023125"/>
    </source>
</evidence>
<evidence type="ECO:0000313" key="4">
    <source>
        <dbReference type="Proteomes" id="UP000002068"/>
    </source>
</evidence>
<dbReference type="SUPFAM" id="SSF47413">
    <property type="entry name" value="lambda repressor-like DNA-binding domains"/>
    <property type="match status" value="1"/>
</dbReference>
<dbReference type="SMART" id="SM00530">
    <property type="entry name" value="HTH_XRE"/>
    <property type="match status" value="1"/>
</dbReference>
<dbReference type="Gene3D" id="1.10.260.40">
    <property type="entry name" value="lambda repressor-like DNA-binding domains"/>
    <property type="match status" value="1"/>
</dbReference>
<proteinExistence type="predicted"/>
<feature type="domain" description="HTH cro/C1-type" evidence="2">
    <location>
        <begin position="10"/>
        <end position="64"/>
    </location>
</feature>
<dbReference type="PANTHER" id="PTHR46558:SF11">
    <property type="entry name" value="HTH-TYPE TRANSCRIPTIONAL REGULATOR XRE"/>
    <property type="match status" value="1"/>
</dbReference>
<dbReference type="EMBL" id="FN538970">
    <property type="protein sequence ID" value="CBA60614.1"/>
    <property type="molecule type" value="Genomic_DNA"/>
</dbReference>
<protein>
    <submittedName>
        <fullName evidence="3">DNA-binding protein</fullName>
    </submittedName>
</protein>
<gene>
    <name evidence="3" type="ordered locus">CD196_0308</name>
</gene>
<dbReference type="CDD" id="cd00093">
    <property type="entry name" value="HTH_XRE"/>
    <property type="match status" value="1"/>
</dbReference>
<evidence type="ECO:0000259" key="2">
    <source>
        <dbReference type="PROSITE" id="PS50943"/>
    </source>
</evidence>
<dbReference type="InterPro" id="IPR001387">
    <property type="entry name" value="Cro/C1-type_HTH"/>
</dbReference>
<evidence type="ECO:0000313" key="3">
    <source>
        <dbReference type="EMBL" id="CBA60614.1"/>
    </source>
</evidence>
<dbReference type="PANTHER" id="PTHR46558">
    <property type="entry name" value="TRACRIPTIONAL REGULATORY PROTEIN-RELATED-RELATED"/>
    <property type="match status" value="1"/>
</dbReference>
<keyword evidence="1 3" id="KW-0238">DNA-binding</keyword>
<dbReference type="GO" id="GO:0003677">
    <property type="term" value="F:DNA binding"/>
    <property type="evidence" value="ECO:0007669"/>
    <property type="project" value="UniProtKB-KW"/>
</dbReference>
<accession>A0A0H3N845</accession>
<dbReference type="HOGENOM" id="CLU_056925_1_0_9"/>